<protein>
    <submittedName>
        <fullName evidence="1">Uncharacterized protein</fullName>
    </submittedName>
</protein>
<evidence type="ECO:0000313" key="1">
    <source>
        <dbReference type="EMBL" id="PKC86890.1"/>
    </source>
</evidence>
<organism evidence="1 2">
    <name type="scientific">Bifidobacterium longum</name>
    <dbReference type="NCBI Taxonomy" id="216816"/>
    <lineage>
        <taxon>Bacteria</taxon>
        <taxon>Bacillati</taxon>
        <taxon>Actinomycetota</taxon>
        <taxon>Actinomycetes</taxon>
        <taxon>Bifidobacteriales</taxon>
        <taxon>Bifidobacteriaceae</taxon>
        <taxon>Bifidobacterium</taxon>
    </lineage>
</organism>
<evidence type="ECO:0000313" key="2">
    <source>
        <dbReference type="Proteomes" id="UP000232654"/>
    </source>
</evidence>
<dbReference type="EMBL" id="PJDT01000031">
    <property type="protein sequence ID" value="PKC86890.1"/>
    <property type="molecule type" value="Genomic_DNA"/>
</dbReference>
<dbReference type="Proteomes" id="UP000232654">
    <property type="component" value="Unassembled WGS sequence"/>
</dbReference>
<comment type="caution">
    <text evidence="1">The sequence shown here is derived from an EMBL/GenBank/DDBJ whole genome shotgun (WGS) entry which is preliminary data.</text>
</comment>
<gene>
    <name evidence="1" type="ORF">APC1503_2044</name>
</gene>
<proteinExistence type="predicted"/>
<name>A0A2N0T4P5_BIFLN</name>
<dbReference type="RefSeq" id="WP_007055795.1">
    <property type="nucleotide sequence ID" value="NZ_JAPQMY010000007.1"/>
</dbReference>
<reference evidence="1 2" key="1">
    <citation type="submission" date="2017-12" db="EMBL/GenBank/DDBJ databases">
        <title>Bifidobacterium longum APC/DPC strains.</title>
        <authorList>
            <person name="Arboleya S."/>
        </authorList>
    </citation>
    <scope>NUCLEOTIDE SEQUENCE [LARGE SCALE GENOMIC DNA]</scope>
    <source>
        <strain evidence="1 2">APC1503</strain>
    </source>
</reference>
<sequence length="90" mass="9985">MTVLRIDNDDGSCRLEIPGTNRRWSLILLRVPSFNGFSAYVTPQGGKLDENTPKTSVSDISDLISVRDFIDETIAQHNQGPISGRRTNPL</sequence>
<accession>A0A2N0T4P5</accession>
<dbReference type="AlphaFoldDB" id="A0A2N0T4P5"/>